<organism evidence="9 10">
    <name type="scientific">Hungatella hathewayi</name>
    <dbReference type="NCBI Taxonomy" id="154046"/>
    <lineage>
        <taxon>Bacteria</taxon>
        <taxon>Bacillati</taxon>
        <taxon>Bacillota</taxon>
        <taxon>Clostridia</taxon>
        <taxon>Lachnospirales</taxon>
        <taxon>Lachnospiraceae</taxon>
        <taxon>Hungatella</taxon>
    </lineage>
</organism>
<keyword evidence="6 7" id="KW-0472">Membrane</keyword>
<evidence type="ECO:0000256" key="2">
    <source>
        <dbReference type="ARBA" id="ARBA00022448"/>
    </source>
</evidence>
<evidence type="ECO:0000313" key="10">
    <source>
        <dbReference type="Proteomes" id="UP000095651"/>
    </source>
</evidence>
<comment type="subcellular location">
    <subcellularLocation>
        <location evidence="1 7">Cell membrane</location>
        <topology evidence="1 7">Multi-pass membrane protein</topology>
    </subcellularLocation>
</comment>
<evidence type="ECO:0000256" key="5">
    <source>
        <dbReference type="ARBA" id="ARBA00022989"/>
    </source>
</evidence>
<feature type="transmembrane region" description="Helical" evidence="7">
    <location>
        <begin position="82"/>
        <end position="103"/>
    </location>
</feature>
<dbReference type="AlphaFoldDB" id="A0A173YCV5"/>
<dbReference type="GO" id="GO:0005886">
    <property type="term" value="C:plasma membrane"/>
    <property type="evidence" value="ECO:0007669"/>
    <property type="project" value="UniProtKB-SubCell"/>
</dbReference>
<dbReference type="Proteomes" id="UP000095651">
    <property type="component" value="Unassembled WGS sequence"/>
</dbReference>
<evidence type="ECO:0000313" key="9">
    <source>
        <dbReference type="EMBL" id="CUN62041.1"/>
    </source>
</evidence>
<keyword evidence="4 7" id="KW-0812">Transmembrane</keyword>
<dbReference type="RefSeq" id="WP_002603722.1">
    <property type="nucleotide sequence ID" value="NZ_CABIXC010000001.1"/>
</dbReference>
<dbReference type="PANTHER" id="PTHR43744">
    <property type="entry name" value="ABC TRANSPORTER PERMEASE PROTEIN MG189-RELATED-RELATED"/>
    <property type="match status" value="1"/>
</dbReference>
<gene>
    <name evidence="9" type="primary">ycjP_14</name>
    <name evidence="9" type="ORF">ERS852407_00722</name>
</gene>
<evidence type="ECO:0000256" key="3">
    <source>
        <dbReference type="ARBA" id="ARBA00022475"/>
    </source>
</evidence>
<dbReference type="GO" id="GO:0055085">
    <property type="term" value="P:transmembrane transport"/>
    <property type="evidence" value="ECO:0007669"/>
    <property type="project" value="InterPro"/>
</dbReference>
<dbReference type="EMBL" id="CYZE01000001">
    <property type="protein sequence ID" value="CUN62041.1"/>
    <property type="molecule type" value="Genomic_DNA"/>
</dbReference>
<keyword evidence="2 7" id="KW-0813">Transport</keyword>
<proteinExistence type="inferred from homology"/>
<name>A0A173YCV5_9FIRM</name>
<evidence type="ECO:0000256" key="6">
    <source>
        <dbReference type="ARBA" id="ARBA00023136"/>
    </source>
</evidence>
<dbReference type="PANTHER" id="PTHR43744:SF8">
    <property type="entry name" value="SN-GLYCEROL-3-PHOSPHATE TRANSPORT SYSTEM PERMEASE PROTEIN UGPE"/>
    <property type="match status" value="1"/>
</dbReference>
<dbReference type="Pfam" id="PF00528">
    <property type="entry name" value="BPD_transp_1"/>
    <property type="match status" value="1"/>
</dbReference>
<protein>
    <submittedName>
        <fullName evidence="9">ABC transporter permease</fullName>
    </submittedName>
</protein>
<evidence type="ECO:0000256" key="1">
    <source>
        <dbReference type="ARBA" id="ARBA00004651"/>
    </source>
</evidence>
<keyword evidence="3" id="KW-1003">Cell membrane</keyword>
<dbReference type="Gene3D" id="1.10.3720.10">
    <property type="entry name" value="MetI-like"/>
    <property type="match status" value="1"/>
</dbReference>
<dbReference type="PROSITE" id="PS50928">
    <property type="entry name" value="ABC_TM1"/>
    <property type="match status" value="1"/>
</dbReference>
<dbReference type="CDD" id="cd06261">
    <property type="entry name" value="TM_PBP2"/>
    <property type="match status" value="1"/>
</dbReference>
<feature type="transmembrane region" description="Helical" evidence="7">
    <location>
        <begin position="115"/>
        <end position="134"/>
    </location>
</feature>
<feature type="transmembrane region" description="Helical" evidence="7">
    <location>
        <begin position="146"/>
        <end position="169"/>
    </location>
</feature>
<dbReference type="SUPFAM" id="SSF161098">
    <property type="entry name" value="MetI-like"/>
    <property type="match status" value="1"/>
</dbReference>
<reference evidence="9 10" key="1">
    <citation type="submission" date="2015-09" db="EMBL/GenBank/DDBJ databases">
        <authorList>
            <consortium name="Pathogen Informatics"/>
        </authorList>
    </citation>
    <scope>NUCLEOTIDE SEQUENCE [LARGE SCALE GENOMIC DNA]</scope>
    <source>
        <strain evidence="9 10">2789STDY5608850</strain>
    </source>
</reference>
<accession>A0A173YCV5</accession>
<evidence type="ECO:0000256" key="4">
    <source>
        <dbReference type="ARBA" id="ARBA00022692"/>
    </source>
</evidence>
<feature type="transmembrane region" description="Helical" evidence="7">
    <location>
        <begin position="15"/>
        <end position="36"/>
    </location>
</feature>
<feature type="transmembrane region" description="Helical" evidence="7">
    <location>
        <begin position="190"/>
        <end position="215"/>
    </location>
</feature>
<sequence length="285" mass="32179">MNRRKRAEQTPKRSAGLIILEVILILCAAVYIYPVFLMFTNSFKSFKEVLVNVVALPTHLEFANYTHVIEKINYGRLFFNNVVITFTGILGIVFFSSLAAYILARRNTRFTRAAYMFCIIPMLVPFQTIMITLVKVMKTLHLSGSLLGLGIQYWGFGIPMAVFIYMGFIKTIPRAIDESATIDGASAFSTYVRIIFPLLKPVTATVMVLDVMWIWNDFLLPMLMVNSSPKTKTLTLAAYTFVGQYNTQWQYAMTAMVLALLPSILFFIFMQKHIIKGVVAGAVKG</sequence>
<dbReference type="InterPro" id="IPR035906">
    <property type="entry name" value="MetI-like_sf"/>
</dbReference>
<comment type="similarity">
    <text evidence="7">Belongs to the binding-protein-dependent transport system permease family.</text>
</comment>
<keyword evidence="5 7" id="KW-1133">Transmembrane helix</keyword>
<evidence type="ECO:0000259" key="8">
    <source>
        <dbReference type="PROSITE" id="PS50928"/>
    </source>
</evidence>
<dbReference type="InterPro" id="IPR000515">
    <property type="entry name" value="MetI-like"/>
</dbReference>
<evidence type="ECO:0000256" key="7">
    <source>
        <dbReference type="RuleBase" id="RU363032"/>
    </source>
</evidence>
<feature type="domain" description="ABC transmembrane type-1" evidence="8">
    <location>
        <begin position="78"/>
        <end position="270"/>
    </location>
</feature>
<feature type="transmembrane region" description="Helical" evidence="7">
    <location>
        <begin position="249"/>
        <end position="269"/>
    </location>
</feature>